<reference evidence="2 3" key="1">
    <citation type="journal article" date="2017" name="Appl. Environ. Microbiol.">
        <title>Parallel evolution of two clades of a major Atlantic endemic Vibrio parahaemolyticus pathogen lineage by independent acquisition of related pathogenicity islands.</title>
        <authorList>
            <person name="Xu F."/>
            <person name="Gonzalez-Escalona N."/>
            <person name="Drees K.P."/>
            <person name="Sebra R.P."/>
            <person name="Cooper V.S."/>
            <person name="Jones S.H."/>
            <person name="Whistler C.A."/>
        </authorList>
    </citation>
    <scope>NUCLEOTIDE SEQUENCE [LARGE SCALE GENOMIC DNA]</scope>
    <source>
        <strain evidence="2 3">MAVP-3</strain>
    </source>
</reference>
<dbReference type="OMA" id="SAIEWMV"/>
<gene>
    <name evidence="2" type="ORF">CA163_06625</name>
</gene>
<dbReference type="Pfam" id="PF06812">
    <property type="entry name" value="ImpA_N"/>
    <property type="match status" value="1"/>
</dbReference>
<evidence type="ECO:0000313" key="2">
    <source>
        <dbReference type="EMBL" id="OXE33610.1"/>
    </source>
</evidence>
<evidence type="ECO:0000259" key="1">
    <source>
        <dbReference type="Pfam" id="PF06812"/>
    </source>
</evidence>
<sequence>MELNIMFFSDFTRRPIDESNPSGTNPNGLDDFDEIKRQINGLNKVTGRVSWKTVQTLSKEILRTKGKDFRCSCYFTVAAINNDGLKGLVEGLNSVLDLCVVYWFSAYPEYTKANARISAIEWMVEYTEKRMKKHRVLPEELPLIEAAHQLCLRIEEELRLHYGIKAPSFGRIRRPLNQWIEEIKEEKAKQEKTSQTKPASNPPSAGIRVEIAPPNRPVQKKVEQPKVEEEAKSSRFIVYTMIGLLIIAFTSHFIYKQHQYTILKERIGSASLTELVTIVNSLSVENKNYQDDLRSVTVERLHTLMSGWTLDPVKVSQVNTIEQLTNDLTKLYPDSSSAQQLRDNFLGQRSYFEDEFEAIYKRFAYARTVFANIAKQSADKDAKKAYEYSNSLFPLLGRIEYAEKNSQRKEIERSLLLLNAYLYKINQLQAAEKDNK</sequence>
<dbReference type="PANTHER" id="PTHR37024:SF5">
    <property type="entry name" value="IMPA N-TERMINAL DOMAIN-CONTAINING PROTEIN"/>
    <property type="match status" value="1"/>
</dbReference>
<feature type="domain" description="ImpA N-terminal" evidence="1">
    <location>
        <begin position="14"/>
        <end position="124"/>
    </location>
</feature>
<evidence type="ECO:0000313" key="3">
    <source>
        <dbReference type="Proteomes" id="UP000214596"/>
    </source>
</evidence>
<dbReference type="OrthoDB" id="5856140at2"/>
<protein>
    <submittedName>
        <fullName evidence="2">Type VI secretion protein</fullName>
    </submittedName>
</protein>
<dbReference type="Proteomes" id="UP000214596">
    <property type="component" value="Unassembled WGS sequence"/>
</dbReference>
<proteinExistence type="predicted"/>
<organism evidence="2 3">
    <name type="scientific">Vibrio parahaemolyticus</name>
    <dbReference type="NCBI Taxonomy" id="670"/>
    <lineage>
        <taxon>Bacteria</taxon>
        <taxon>Pseudomonadati</taxon>
        <taxon>Pseudomonadota</taxon>
        <taxon>Gammaproteobacteria</taxon>
        <taxon>Vibrionales</taxon>
        <taxon>Vibrionaceae</taxon>
        <taxon>Vibrio</taxon>
    </lineage>
</organism>
<comment type="caution">
    <text evidence="2">The sequence shown here is derived from an EMBL/GenBank/DDBJ whole genome shotgun (WGS) entry which is preliminary data.</text>
</comment>
<dbReference type="AlphaFoldDB" id="A0A227JF44"/>
<name>A0A227JF44_VIBPH</name>
<accession>A0A227JF44</accession>
<dbReference type="PANTHER" id="PTHR37024">
    <property type="entry name" value="TYPE VI SECRETION SYSTEM DUF2094 AND IMPA-RELATED DOMAIN PROTEIN"/>
    <property type="match status" value="1"/>
</dbReference>
<dbReference type="STRING" id="670.ACZ92_09205"/>
<dbReference type="InterPro" id="IPR010657">
    <property type="entry name" value="ImpA_N"/>
</dbReference>
<dbReference type="EMBL" id="NIXT01000253">
    <property type="protein sequence ID" value="OXE33610.1"/>
    <property type="molecule type" value="Genomic_DNA"/>
</dbReference>